<reference evidence="1" key="1">
    <citation type="submission" date="2018-05" db="EMBL/GenBank/DDBJ databases">
        <authorList>
            <person name="Lanie J.A."/>
            <person name="Ng W.-L."/>
            <person name="Kazmierczak K.M."/>
            <person name="Andrzejewski T.M."/>
            <person name="Davidsen T.M."/>
            <person name="Wayne K.J."/>
            <person name="Tettelin H."/>
            <person name="Glass J.I."/>
            <person name="Rusch D."/>
            <person name="Podicherti R."/>
            <person name="Tsui H.-C.T."/>
            <person name="Winkler M.E."/>
        </authorList>
    </citation>
    <scope>NUCLEOTIDE SEQUENCE</scope>
</reference>
<name>A0A382S7F3_9ZZZZ</name>
<organism evidence="1">
    <name type="scientific">marine metagenome</name>
    <dbReference type="NCBI Taxonomy" id="408172"/>
    <lineage>
        <taxon>unclassified sequences</taxon>
        <taxon>metagenomes</taxon>
        <taxon>ecological metagenomes</taxon>
    </lineage>
</organism>
<protein>
    <submittedName>
        <fullName evidence="1">Uncharacterized protein</fullName>
    </submittedName>
</protein>
<dbReference type="InterPro" id="IPR056134">
    <property type="entry name" value="DUF7717"/>
</dbReference>
<dbReference type="EMBL" id="UINC01127009">
    <property type="protein sequence ID" value="SVD05844.1"/>
    <property type="molecule type" value="Genomic_DNA"/>
</dbReference>
<gene>
    <name evidence="1" type="ORF">METZ01_LOCUS358698</name>
</gene>
<dbReference type="AlphaFoldDB" id="A0A382S7F3"/>
<accession>A0A382S7F3</accession>
<sequence>PSTQAGQMQGDHSIEDGVKKYEDAINGQMMRSQFSKMFKERKQEVKARKAQRFYRVEMWEMGKAGSIHAFIEVETGDIYKPAGWKKAAKGARGNVTDQRYIDYVAKFPHAYHGSHLYK</sequence>
<dbReference type="Pfam" id="PF24835">
    <property type="entry name" value="DUF7717"/>
    <property type="match status" value="1"/>
</dbReference>
<evidence type="ECO:0000313" key="1">
    <source>
        <dbReference type="EMBL" id="SVD05844.1"/>
    </source>
</evidence>
<feature type="non-terminal residue" evidence="1">
    <location>
        <position position="1"/>
    </location>
</feature>
<proteinExistence type="predicted"/>